<evidence type="ECO:0000313" key="2">
    <source>
        <dbReference type="EMBL" id="RKP34331.1"/>
    </source>
</evidence>
<accession>A0A4P9ZNY1</accession>
<gene>
    <name evidence="2" type="ORF">BJ085DRAFT_38873</name>
</gene>
<reference evidence="3" key="1">
    <citation type="journal article" date="2018" name="Nat. Microbiol.">
        <title>Leveraging single-cell genomics to expand the fungal tree of life.</title>
        <authorList>
            <person name="Ahrendt S.R."/>
            <person name="Quandt C.A."/>
            <person name="Ciobanu D."/>
            <person name="Clum A."/>
            <person name="Salamov A."/>
            <person name="Andreopoulos B."/>
            <person name="Cheng J.F."/>
            <person name="Woyke T."/>
            <person name="Pelin A."/>
            <person name="Henrissat B."/>
            <person name="Reynolds N.K."/>
            <person name="Benny G.L."/>
            <person name="Smith M.E."/>
            <person name="James T.Y."/>
            <person name="Grigoriev I.V."/>
        </authorList>
    </citation>
    <scope>NUCLEOTIDE SEQUENCE [LARGE SCALE GENOMIC DNA]</scope>
    <source>
        <strain evidence="3">RSA 468</strain>
    </source>
</reference>
<keyword evidence="3" id="KW-1185">Reference proteome</keyword>
<feature type="compositionally biased region" description="Low complexity" evidence="1">
    <location>
        <begin position="1"/>
        <end position="21"/>
    </location>
</feature>
<feature type="compositionally biased region" description="Low complexity" evidence="1">
    <location>
        <begin position="32"/>
        <end position="57"/>
    </location>
</feature>
<sequence length="147" mass="15888">PNPYESTTTTTDDIATDSTVSPNPYESSSSITEDVATTTDPTPEPTTTTVEEVGTSTIDLPTPTPTPTPACDLNSPDARQLRLTVAGVGAAQKEEYRNIVMDQMTTDKYCFARIAVDVSNNFIFMVSFPADIPRISQIPHVVMVDEV</sequence>
<evidence type="ECO:0000313" key="3">
    <source>
        <dbReference type="Proteomes" id="UP000268162"/>
    </source>
</evidence>
<feature type="region of interest" description="Disordered" evidence="1">
    <location>
        <begin position="1"/>
        <end position="75"/>
    </location>
</feature>
<proteinExistence type="predicted"/>
<evidence type="ECO:0000256" key="1">
    <source>
        <dbReference type="SAM" id="MobiDB-lite"/>
    </source>
</evidence>
<dbReference type="Proteomes" id="UP000268162">
    <property type="component" value="Unassembled WGS sequence"/>
</dbReference>
<feature type="compositionally biased region" description="Polar residues" evidence="1">
    <location>
        <begin position="22"/>
        <end position="31"/>
    </location>
</feature>
<name>A0A4P9ZNY1_9FUNG</name>
<dbReference type="EMBL" id="ML003247">
    <property type="protein sequence ID" value="RKP34331.1"/>
    <property type="molecule type" value="Genomic_DNA"/>
</dbReference>
<organism evidence="2 3">
    <name type="scientific">Dimargaris cristalligena</name>
    <dbReference type="NCBI Taxonomy" id="215637"/>
    <lineage>
        <taxon>Eukaryota</taxon>
        <taxon>Fungi</taxon>
        <taxon>Fungi incertae sedis</taxon>
        <taxon>Zoopagomycota</taxon>
        <taxon>Kickxellomycotina</taxon>
        <taxon>Dimargaritomycetes</taxon>
        <taxon>Dimargaritales</taxon>
        <taxon>Dimargaritaceae</taxon>
        <taxon>Dimargaris</taxon>
    </lineage>
</organism>
<dbReference type="AlphaFoldDB" id="A0A4P9ZNY1"/>
<protein>
    <submittedName>
        <fullName evidence="2">Uncharacterized protein</fullName>
    </submittedName>
</protein>
<feature type="non-terminal residue" evidence="2">
    <location>
        <position position="1"/>
    </location>
</feature>